<feature type="transmembrane region" description="Helical" evidence="1">
    <location>
        <begin position="31"/>
        <end position="50"/>
    </location>
</feature>
<dbReference type="RefSeq" id="WP_284238230.1">
    <property type="nucleotide sequence ID" value="NZ_BSSQ01000007.1"/>
</dbReference>
<dbReference type="EMBL" id="BSSQ01000007">
    <property type="protein sequence ID" value="GLX67478.1"/>
    <property type="molecule type" value="Genomic_DNA"/>
</dbReference>
<comment type="caution">
    <text evidence="2">The sequence shown here is derived from an EMBL/GenBank/DDBJ whole genome shotgun (WGS) entry which is preliminary data.</text>
</comment>
<organism evidence="2 3">
    <name type="scientific">Paenibacillus glycanilyticus</name>
    <dbReference type="NCBI Taxonomy" id="126569"/>
    <lineage>
        <taxon>Bacteria</taxon>
        <taxon>Bacillati</taxon>
        <taxon>Bacillota</taxon>
        <taxon>Bacilli</taxon>
        <taxon>Bacillales</taxon>
        <taxon>Paenibacillaceae</taxon>
        <taxon>Paenibacillus</taxon>
    </lineage>
</organism>
<protein>
    <submittedName>
        <fullName evidence="2">Uncharacterized protein</fullName>
    </submittedName>
</protein>
<name>A0ABQ6GB78_9BACL</name>
<keyword evidence="1" id="KW-0472">Membrane</keyword>
<accession>A0ABQ6GB78</accession>
<evidence type="ECO:0000313" key="3">
    <source>
        <dbReference type="Proteomes" id="UP001157114"/>
    </source>
</evidence>
<keyword evidence="3" id="KW-1185">Reference proteome</keyword>
<evidence type="ECO:0000313" key="2">
    <source>
        <dbReference type="EMBL" id="GLX67478.1"/>
    </source>
</evidence>
<dbReference type="Proteomes" id="UP001157114">
    <property type="component" value="Unassembled WGS sequence"/>
</dbReference>
<gene>
    <name evidence="2" type="ORF">MU1_18230</name>
</gene>
<keyword evidence="1" id="KW-1133">Transmembrane helix</keyword>
<keyword evidence="1" id="KW-0812">Transmembrane</keyword>
<reference evidence="2 3" key="1">
    <citation type="submission" date="2023-03" db="EMBL/GenBank/DDBJ databases">
        <title>Draft genome sequence of the bacteria which degrade cell wall of Tricholomamatutake.</title>
        <authorList>
            <person name="Konishi Y."/>
            <person name="Fukuta Y."/>
            <person name="Shirasaka N."/>
        </authorList>
    </citation>
    <scope>NUCLEOTIDE SEQUENCE [LARGE SCALE GENOMIC DNA]</scope>
    <source>
        <strain evidence="3">mu1</strain>
    </source>
</reference>
<evidence type="ECO:0000256" key="1">
    <source>
        <dbReference type="SAM" id="Phobius"/>
    </source>
</evidence>
<sequence length="80" mass="9108">MLKYLGLLLASAIMILIEVPSLWKRKRIWDLWVFSTLLFFGIVLVMMRFLNLHIPNPVNGINEVLGPLAEAVFQNLKGGN</sequence>
<proteinExistence type="predicted"/>